<dbReference type="GO" id="GO:0016491">
    <property type="term" value="F:oxidoreductase activity"/>
    <property type="evidence" value="ECO:0007669"/>
    <property type="project" value="InterPro"/>
</dbReference>
<dbReference type="SUPFAM" id="SSF52218">
    <property type="entry name" value="Flavoproteins"/>
    <property type="match status" value="1"/>
</dbReference>
<evidence type="ECO:0000313" key="2">
    <source>
        <dbReference type="EMBL" id="CEN33300.1"/>
    </source>
</evidence>
<organism evidence="2 3">
    <name type="scientific">Capnocytophaga cynodegmi</name>
    <dbReference type="NCBI Taxonomy" id="28189"/>
    <lineage>
        <taxon>Bacteria</taxon>
        <taxon>Pseudomonadati</taxon>
        <taxon>Bacteroidota</taxon>
        <taxon>Flavobacteriia</taxon>
        <taxon>Flavobacteriales</taxon>
        <taxon>Flavobacteriaceae</taxon>
        <taxon>Capnocytophaga</taxon>
    </lineage>
</organism>
<dbReference type="GO" id="GO:0010181">
    <property type="term" value="F:FMN binding"/>
    <property type="evidence" value="ECO:0007669"/>
    <property type="project" value="TreeGrafter"/>
</dbReference>
<dbReference type="RefSeq" id="WP_041990890.1">
    <property type="nucleotide sequence ID" value="NZ_BOQG01000001.1"/>
</dbReference>
<dbReference type="InterPro" id="IPR029039">
    <property type="entry name" value="Flavoprotein-like_sf"/>
</dbReference>
<dbReference type="GO" id="GO:0005829">
    <property type="term" value="C:cytosol"/>
    <property type="evidence" value="ECO:0007669"/>
    <property type="project" value="TreeGrafter"/>
</dbReference>
<protein>
    <recommendedName>
        <fullName evidence="1">NADPH-dependent FMN reductase-like domain-containing protein</fullName>
    </recommendedName>
</protein>
<proteinExistence type="predicted"/>
<dbReference type="AlphaFoldDB" id="A0A0B7H1R2"/>
<dbReference type="PANTHER" id="PTHR30543">
    <property type="entry name" value="CHROMATE REDUCTASE"/>
    <property type="match status" value="1"/>
</dbReference>
<dbReference type="PANTHER" id="PTHR30543:SF21">
    <property type="entry name" value="NAD(P)H-DEPENDENT FMN REDUCTASE LOT6"/>
    <property type="match status" value="1"/>
</dbReference>
<dbReference type="EMBL" id="CDOD01000008">
    <property type="protein sequence ID" value="CEN33300.1"/>
    <property type="molecule type" value="Genomic_DNA"/>
</dbReference>
<gene>
    <name evidence="2" type="ORF">CCYN2B_160002</name>
</gene>
<dbReference type="Gene3D" id="3.40.50.360">
    <property type="match status" value="1"/>
</dbReference>
<dbReference type="Proteomes" id="UP000038055">
    <property type="component" value="Unassembled WGS sequence"/>
</dbReference>
<dbReference type="InterPro" id="IPR050712">
    <property type="entry name" value="NAD(P)H-dep_reductase"/>
</dbReference>
<dbReference type="STRING" id="28189.CCYN74_30045"/>
<reference evidence="3" key="1">
    <citation type="submission" date="2015-01" db="EMBL/GenBank/DDBJ databases">
        <authorList>
            <person name="MANFREDI Pablo"/>
        </authorList>
    </citation>
    <scope>NUCLEOTIDE SEQUENCE [LARGE SCALE GENOMIC DNA]</scope>
    <source>
        <strain evidence="3">Ccyn2B</strain>
    </source>
</reference>
<evidence type="ECO:0000313" key="3">
    <source>
        <dbReference type="Proteomes" id="UP000038055"/>
    </source>
</evidence>
<dbReference type="eggNOG" id="COG0431">
    <property type="taxonomic scope" value="Bacteria"/>
</dbReference>
<sequence length="177" mass="19603">MKIVAFAGSTSSTSINKKLVEHTLTHFGESDINLLDLNDYSMPIFSSDEEKKGTPEQAHKFLQCIEEADAIVCSFAEHNSNFATAFKNVFDWASRINKSVFQDKPMLIMATSPGGYGGKNVLDVAQKTLPHYGGNIKGVFSLPKFGQNFDANEGITNPELKQEHINTIENFKQQIAQ</sequence>
<accession>A0A0B7H1R2</accession>
<name>A0A0B7H1R2_9FLAO</name>
<keyword evidence="3" id="KW-1185">Reference proteome</keyword>
<dbReference type="Pfam" id="PF03358">
    <property type="entry name" value="FMN_red"/>
    <property type="match status" value="1"/>
</dbReference>
<dbReference type="InterPro" id="IPR005025">
    <property type="entry name" value="FMN_Rdtase-like_dom"/>
</dbReference>
<feature type="domain" description="NADPH-dependent FMN reductase-like" evidence="1">
    <location>
        <begin position="1"/>
        <end position="133"/>
    </location>
</feature>
<evidence type="ECO:0000259" key="1">
    <source>
        <dbReference type="Pfam" id="PF03358"/>
    </source>
</evidence>